<dbReference type="InterPro" id="IPR001128">
    <property type="entry name" value="Cyt_P450"/>
</dbReference>
<keyword evidence="2" id="KW-0503">Monooxygenase</keyword>
<comment type="similarity">
    <text evidence="1 2">Belongs to the cytochrome P450 family.</text>
</comment>
<dbReference type="PRINTS" id="PR00359">
    <property type="entry name" value="BP450"/>
</dbReference>
<evidence type="ECO:0000313" key="3">
    <source>
        <dbReference type="EMBL" id="MFM0515902.1"/>
    </source>
</evidence>
<sequence>MQEGKTESEFNPLYEETFDNSHAYYTEMRAKCPVAHSNEFGGFWALFKYDDVIRLQEDTESFSTAEQNIVPRVTRKDGPRPPLHFDPPEHSTFRDPINRIFRKSRIDKLESSLQSYAQELLVPLVERGHADFTKDFAEYFAAHAFGEILSLPLEMMLRARAVGVRYYRATTSMNQDEMIQASTDLYAIAREIVDARKHALLNPDEDLVSALLLAGERGTAIPEQLVVASIRQFLSAAQAAPGAVLGSIAVHLARDQELQTNLRTNPELLPRAIEEFLRMYAPYRVFARTAKQDVEIGGRRIKAGEAITMIFPSANRDEDVFPNPHEFDMFRQPNRHIAFGRGAHQCPASSLARLELRIGIGALLRMTDGFDLGGEVKMTDWVEFGPSSTPLRLTSKA</sequence>
<accession>A0ABW9CE02</accession>
<evidence type="ECO:0000256" key="1">
    <source>
        <dbReference type="ARBA" id="ARBA00010617"/>
    </source>
</evidence>
<keyword evidence="4" id="KW-1185">Reference proteome</keyword>
<keyword evidence="2" id="KW-0560">Oxidoreductase</keyword>
<reference evidence="3 4" key="1">
    <citation type="journal article" date="2024" name="Chem. Sci.">
        <title>Discovery of megapolipeptins by genome mining of a Burkholderiales bacteria collection.</title>
        <authorList>
            <person name="Paulo B.S."/>
            <person name="Recchia M.J.J."/>
            <person name="Lee S."/>
            <person name="Fergusson C.H."/>
            <person name="Romanowski S.B."/>
            <person name="Hernandez A."/>
            <person name="Krull N."/>
            <person name="Liu D.Y."/>
            <person name="Cavanagh H."/>
            <person name="Bos A."/>
            <person name="Gray C.A."/>
            <person name="Murphy B.T."/>
            <person name="Linington R.G."/>
            <person name="Eustaquio A.S."/>
        </authorList>
    </citation>
    <scope>NUCLEOTIDE SEQUENCE [LARGE SCALE GENOMIC DNA]</scope>
    <source>
        <strain evidence="3 4">RL17-374-BIF-D</strain>
    </source>
</reference>
<dbReference type="PANTHER" id="PTHR46696:SF6">
    <property type="entry name" value="P450, PUTATIVE (EUROFUNG)-RELATED"/>
    <property type="match status" value="1"/>
</dbReference>
<dbReference type="PROSITE" id="PS00086">
    <property type="entry name" value="CYTOCHROME_P450"/>
    <property type="match status" value="1"/>
</dbReference>
<keyword evidence="2" id="KW-0349">Heme</keyword>
<name>A0ABW9CE02_9BURK</name>
<evidence type="ECO:0000313" key="4">
    <source>
        <dbReference type="Proteomes" id="UP001629462"/>
    </source>
</evidence>
<dbReference type="RefSeq" id="WP_062254539.1">
    <property type="nucleotide sequence ID" value="NZ_JAQQDB010000001.1"/>
</dbReference>
<dbReference type="InterPro" id="IPR017972">
    <property type="entry name" value="Cyt_P450_CS"/>
</dbReference>
<dbReference type="PANTHER" id="PTHR46696">
    <property type="entry name" value="P450, PUTATIVE (EUROFUNG)-RELATED"/>
    <property type="match status" value="1"/>
</dbReference>
<keyword evidence="2" id="KW-0479">Metal-binding</keyword>
<keyword evidence="2" id="KW-0408">Iron</keyword>
<dbReference type="InterPro" id="IPR002397">
    <property type="entry name" value="Cyt_P450_B"/>
</dbReference>
<dbReference type="InterPro" id="IPR036396">
    <property type="entry name" value="Cyt_P450_sf"/>
</dbReference>
<evidence type="ECO:0000256" key="2">
    <source>
        <dbReference type="RuleBase" id="RU000461"/>
    </source>
</evidence>
<organism evidence="3 4">
    <name type="scientific">Caballeronia jiangsuensis</name>
    <dbReference type="NCBI Taxonomy" id="1458357"/>
    <lineage>
        <taxon>Bacteria</taxon>
        <taxon>Pseudomonadati</taxon>
        <taxon>Pseudomonadota</taxon>
        <taxon>Betaproteobacteria</taxon>
        <taxon>Burkholderiales</taxon>
        <taxon>Burkholderiaceae</taxon>
        <taxon>Caballeronia</taxon>
    </lineage>
</organism>
<dbReference type="EMBL" id="JAQQDB010000001">
    <property type="protein sequence ID" value="MFM0515902.1"/>
    <property type="molecule type" value="Genomic_DNA"/>
</dbReference>
<protein>
    <submittedName>
        <fullName evidence="3">Cytochrome P450</fullName>
    </submittedName>
</protein>
<dbReference type="Gene3D" id="1.10.630.10">
    <property type="entry name" value="Cytochrome P450"/>
    <property type="match status" value="1"/>
</dbReference>
<dbReference type="Proteomes" id="UP001629462">
    <property type="component" value="Unassembled WGS sequence"/>
</dbReference>
<dbReference type="SUPFAM" id="SSF48264">
    <property type="entry name" value="Cytochrome P450"/>
    <property type="match status" value="1"/>
</dbReference>
<comment type="caution">
    <text evidence="3">The sequence shown here is derived from an EMBL/GenBank/DDBJ whole genome shotgun (WGS) entry which is preliminary data.</text>
</comment>
<dbReference type="Pfam" id="PF00067">
    <property type="entry name" value="p450"/>
    <property type="match status" value="1"/>
</dbReference>
<gene>
    <name evidence="3" type="ORF">PQR08_00615</name>
</gene>
<proteinExistence type="inferred from homology"/>